<dbReference type="PANTHER" id="PTHR12937">
    <property type="entry name" value="VACUOLAR PROTEIN SORTING 28, ISOFORM 2 VPS28"/>
    <property type="match status" value="1"/>
</dbReference>
<comment type="similarity">
    <text evidence="7 8">Belongs to the VPS28 family.</text>
</comment>
<dbReference type="EMBL" id="NCVQ01000009">
    <property type="protein sequence ID" value="PWZ08692.1"/>
    <property type="molecule type" value="Genomic_DNA"/>
</dbReference>
<evidence type="ECO:0000259" key="10">
    <source>
        <dbReference type="PROSITE" id="PS51313"/>
    </source>
</evidence>
<dbReference type="PANTHER" id="PTHR12937:SF0">
    <property type="entry name" value="VACUOLAR PROTEIN SORTING-ASSOCIATED PROTEIN 28 HOMOLOG"/>
    <property type="match status" value="1"/>
</dbReference>
<keyword evidence="2 7" id="KW-0813">Transport</keyword>
<dbReference type="Pfam" id="PF03997">
    <property type="entry name" value="VPS28"/>
    <property type="match status" value="1"/>
</dbReference>
<reference evidence="11 12" key="1">
    <citation type="journal article" date="2018" name="Nat. Genet.">
        <title>Extensive intraspecific gene order and gene structural variations between Mo17 and other maize genomes.</title>
        <authorList>
            <person name="Sun S."/>
            <person name="Zhou Y."/>
            <person name="Chen J."/>
            <person name="Shi J."/>
            <person name="Zhao H."/>
            <person name="Zhao H."/>
            <person name="Song W."/>
            <person name="Zhang M."/>
            <person name="Cui Y."/>
            <person name="Dong X."/>
            <person name="Liu H."/>
            <person name="Ma X."/>
            <person name="Jiao Y."/>
            <person name="Wang B."/>
            <person name="Wei X."/>
            <person name="Stein J.C."/>
            <person name="Glaubitz J.C."/>
            <person name="Lu F."/>
            <person name="Yu G."/>
            <person name="Liang C."/>
            <person name="Fengler K."/>
            <person name="Li B."/>
            <person name="Rafalski A."/>
            <person name="Schnable P.S."/>
            <person name="Ware D.H."/>
            <person name="Buckler E.S."/>
            <person name="Lai J."/>
        </authorList>
    </citation>
    <scope>NUCLEOTIDE SEQUENCE [LARGE SCALE GENOMIC DNA]</scope>
    <source>
        <strain evidence="12">cv. Missouri 17</strain>
        <tissue evidence="11">Seedling</tissue>
    </source>
</reference>
<dbReference type="GO" id="GO:0015031">
    <property type="term" value="P:protein transport"/>
    <property type="evidence" value="ECO:0007669"/>
    <property type="project" value="UniProtKB-UniRule"/>
</dbReference>
<proteinExistence type="inferred from homology"/>
<keyword evidence="4 7" id="KW-0653">Protein transport</keyword>
<feature type="domain" description="VPS28 N-terminal" evidence="10">
    <location>
        <begin position="1"/>
        <end position="98"/>
    </location>
</feature>
<protein>
    <recommendedName>
        <fullName evidence="7">Vacuolar protein sorting-associated protein 28 homolog</fullName>
    </recommendedName>
</protein>
<evidence type="ECO:0000256" key="2">
    <source>
        <dbReference type="ARBA" id="ARBA00022448"/>
    </source>
</evidence>
<dbReference type="OMA" id="CDEFPTV"/>
<dbReference type="GO" id="GO:0032509">
    <property type="term" value="P:endosome transport via multivesicular body sorting pathway"/>
    <property type="evidence" value="ECO:0007669"/>
    <property type="project" value="InterPro"/>
</dbReference>
<dbReference type="InterPro" id="IPR017899">
    <property type="entry name" value="VPS28_C"/>
</dbReference>
<dbReference type="InterPro" id="IPR037206">
    <property type="entry name" value="VPS28_C_sf"/>
</dbReference>
<dbReference type="Proteomes" id="UP000251960">
    <property type="component" value="Chromosome 8"/>
</dbReference>
<dbReference type="FunFam" id="1.20.1440.200:FF:000002">
    <property type="entry name" value="Vacuolar protein sorting-associated protein 28 homolog"/>
    <property type="match status" value="1"/>
</dbReference>
<keyword evidence="3 7" id="KW-0967">Endosome</keyword>
<evidence type="ECO:0000259" key="9">
    <source>
        <dbReference type="PROSITE" id="PS51310"/>
    </source>
</evidence>
<dbReference type="Gene3D" id="1.20.1440.200">
    <property type="match status" value="1"/>
</dbReference>
<feature type="domain" description="VPS28 C-terminal" evidence="9">
    <location>
        <begin position="112"/>
        <end position="209"/>
    </location>
</feature>
<dbReference type="PROSITE" id="PS51313">
    <property type="entry name" value="VPS28_N"/>
    <property type="match status" value="1"/>
</dbReference>
<dbReference type="ExpressionAtlas" id="A0A3L6DJ74">
    <property type="expression patterns" value="baseline and differential"/>
</dbReference>
<evidence type="ECO:0000256" key="6">
    <source>
        <dbReference type="ARBA" id="ARBA00061953"/>
    </source>
</evidence>
<evidence type="ECO:0000256" key="1">
    <source>
        <dbReference type="ARBA" id="ARBA00004177"/>
    </source>
</evidence>
<comment type="subcellular location">
    <subcellularLocation>
        <location evidence="1">Endosome</location>
    </subcellularLocation>
</comment>
<dbReference type="InterPro" id="IPR017898">
    <property type="entry name" value="VPS28_N"/>
</dbReference>
<dbReference type="FunFam" id="1.20.120.1130:FF:000001">
    <property type="entry name" value="Vacuolar protein sorting-associated protein 28 homolog"/>
    <property type="match status" value="1"/>
</dbReference>
<dbReference type="InterPro" id="IPR037202">
    <property type="entry name" value="ESCRT_assembly_dom"/>
</dbReference>
<dbReference type="KEGG" id="zma:100284642"/>
<sequence>MEVKLWNDKRERELLESYADLYAIIKVTEKLERAYVRDLVSAADYEAECLKLISQFNSLSSSLAGTVAVPRFVQAYRLDCPAALNRLLQSGVPATVELRAASASSAPAATSASAAAIAHCVQTFITAMDAVKLNMLANDQVRPLLQDVATSMARLGSLLPPDFEGKVKVNEWLGKLHKMGAADELTEQQARQLNFDLDSAYSAFLAALPAAGL</sequence>
<dbReference type="InterPro" id="IPR038358">
    <property type="entry name" value="VPS28_N_sf"/>
</dbReference>
<dbReference type="PIRSF" id="PIRSF017535">
    <property type="entry name" value="VPS28"/>
    <property type="match status" value="1"/>
</dbReference>
<evidence type="ECO:0000313" key="11">
    <source>
        <dbReference type="EMBL" id="PWZ08692.1"/>
    </source>
</evidence>
<gene>
    <name evidence="11" type="primary">VPS28-2_2</name>
    <name evidence="11" type="ORF">Zm00014a_024215</name>
</gene>
<dbReference type="OrthoDB" id="2671at2759"/>
<comment type="subunit">
    <text evidence="6">Component of the endosomal sorting required for transport complex I (ESCRT-I), composed of ELC, VPS28 and VPS37. Interacts with ELC.</text>
</comment>
<dbReference type="PROSITE" id="PS51310">
    <property type="entry name" value="VPS28_C"/>
    <property type="match status" value="1"/>
</dbReference>
<dbReference type="InterPro" id="IPR007143">
    <property type="entry name" value="Vps28"/>
</dbReference>
<evidence type="ECO:0000256" key="3">
    <source>
        <dbReference type="ARBA" id="ARBA00022753"/>
    </source>
</evidence>
<evidence type="ECO:0000256" key="8">
    <source>
        <dbReference type="PROSITE-ProRule" id="PRU00642"/>
    </source>
</evidence>
<dbReference type="AlphaFoldDB" id="A0A3L6DJ74"/>
<comment type="function">
    <text evidence="5">Component of the ESCRT-I complex (endosomal sorting complex required for transport I), a regulator of vesicular trafficking process. Required for the sorting of endocytic ubiquitinated cargos into multivesicular bodies (MVBs). Mediates the association to the ESCRT-0 complex.</text>
</comment>
<evidence type="ECO:0000313" key="12">
    <source>
        <dbReference type="Proteomes" id="UP000251960"/>
    </source>
</evidence>
<dbReference type="Gene3D" id="1.20.120.1130">
    <property type="match status" value="1"/>
</dbReference>
<accession>A0A3L6DJ74</accession>
<name>A0A3L6DJ74_MAIZE</name>
<evidence type="ECO:0000256" key="4">
    <source>
        <dbReference type="ARBA" id="ARBA00022927"/>
    </source>
</evidence>
<evidence type="ECO:0000256" key="5">
    <source>
        <dbReference type="ARBA" id="ARBA00057775"/>
    </source>
</evidence>
<dbReference type="GO" id="GO:0000813">
    <property type="term" value="C:ESCRT I complex"/>
    <property type="evidence" value="ECO:0007669"/>
    <property type="project" value="UniProtKB-UniRule"/>
</dbReference>
<dbReference type="SUPFAM" id="SSF140427">
    <property type="entry name" value="VPS28 C-terminal domain-like"/>
    <property type="match status" value="1"/>
</dbReference>
<organism evidence="11 12">
    <name type="scientific">Zea mays</name>
    <name type="common">Maize</name>
    <dbReference type="NCBI Taxonomy" id="4577"/>
    <lineage>
        <taxon>Eukaryota</taxon>
        <taxon>Viridiplantae</taxon>
        <taxon>Streptophyta</taxon>
        <taxon>Embryophyta</taxon>
        <taxon>Tracheophyta</taxon>
        <taxon>Spermatophyta</taxon>
        <taxon>Magnoliopsida</taxon>
        <taxon>Liliopsida</taxon>
        <taxon>Poales</taxon>
        <taxon>Poaceae</taxon>
        <taxon>PACMAD clade</taxon>
        <taxon>Panicoideae</taxon>
        <taxon>Andropogonodae</taxon>
        <taxon>Andropogoneae</taxon>
        <taxon>Tripsacinae</taxon>
        <taxon>Zea</taxon>
    </lineage>
</organism>
<evidence type="ECO:0000256" key="7">
    <source>
        <dbReference type="PIRNR" id="PIRNR017535"/>
    </source>
</evidence>
<dbReference type="SMR" id="A0A3L6DJ74"/>
<dbReference type="SUPFAM" id="SSF140111">
    <property type="entry name" value="Endosomal sorting complex assembly domain"/>
    <property type="match status" value="1"/>
</dbReference>
<comment type="caution">
    <text evidence="11">The sequence shown here is derived from an EMBL/GenBank/DDBJ whole genome shotgun (WGS) entry which is preliminary data.</text>
</comment>